<comment type="caution">
    <text evidence="9">The sequence shown here is derived from an EMBL/GenBank/DDBJ whole genome shotgun (WGS) entry which is preliminary data.</text>
</comment>
<evidence type="ECO:0000256" key="2">
    <source>
        <dbReference type="ARBA" id="ARBA00022692"/>
    </source>
</evidence>
<feature type="chain" id="PRO_5044862017" description="SUN domain-containing protein" evidence="7">
    <location>
        <begin position="31"/>
        <end position="1511"/>
    </location>
</feature>
<dbReference type="PROSITE" id="PS51469">
    <property type="entry name" value="SUN"/>
    <property type="match status" value="1"/>
</dbReference>
<feature type="compositionally biased region" description="Polar residues" evidence="6">
    <location>
        <begin position="216"/>
        <end position="280"/>
    </location>
</feature>
<evidence type="ECO:0000256" key="6">
    <source>
        <dbReference type="SAM" id="MobiDB-lite"/>
    </source>
</evidence>
<keyword evidence="10" id="KW-1185">Reference proteome</keyword>
<evidence type="ECO:0000313" key="10">
    <source>
        <dbReference type="Proteomes" id="UP001634394"/>
    </source>
</evidence>
<feature type="compositionally biased region" description="Polar residues" evidence="6">
    <location>
        <begin position="1360"/>
        <end position="1371"/>
    </location>
</feature>
<dbReference type="Proteomes" id="UP001634394">
    <property type="component" value="Unassembled WGS sequence"/>
</dbReference>
<feature type="signal peptide" evidence="7">
    <location>
        <begin position="1"/>
        <end position="30"/>
    </location>
</feature>
<keyword evidence="3" id="KW-1133">Transmembrane helix</keyword>
<organism evidence="9 10">
    <name type="scientific">Sinanodonta woodiana</name>
    <name type="common">Chinese pond mussel</name>
    <name type="synonym">Anodonta woodiana</name>
    <dbReference type="NCBI Taxonomy" id="1069815"/>
    <lineage>
        <taxon>Eukaryota</taxon>
        <taxon>Metazoa</taxon>
        <taxon>Spiralia</taxon>
        <taxon>Lophotrochozoa</taxon>
        <taxon>Mollusca</taxon>
        <taxon>Bivalvia</taxon>
        <taxon>Autobranchia</taxon>
        <taxon>Heteroconchia</taxon>
        <taxon>Palaeoheterodonta</taxon>
        <taxon>Unionida</taxon>
        <taxon>Unionoidea</taxon>
        <taxon>Unionidae</taxon>
        <taxon>Unioninae</taxon>
        <taxon>Sinanodonta</taxon>
    </lineage>
</organism>
<comment type="subcellular location">
    <subcellularLocation>
        <location evidence="1">Endomembrane system</location>
    </subcellularLocation>
</comment>
<feature type="domain" description="SUN" evidence="8">
    <location>
        <begin position="332"/>
        <end position="497"/>
    </location>
</feature>
<keyword evidence="5" id="KW-0175">Coiled coil</keyword>
<feature type="coiled-coil region" evidence="5">
    <location>
        <begin position="1011"/>
        <end position="1109"/>
    </location>
</feature>
<dbReference type="PANTHER" id="PTHR12953">
    <property type="entry name" value="MEMBRANE PROTEIN CH1 RELATED"/>
    <property type="match status" value="1"/>
</dbReference>
<feature type="region of interest" description="Disordered" evidence="6">
    <location>
        <begin position="753"/>
        <end position="782"/>
    </location>
</feature>
<feature type="region of interest" description="Disordered" evidence="6">
    <location>
        <begin position="1151"/>
        <end position="1178"/>
    </location>
</feature>
<dbReference type="EMBL" id="JBJQND010000007">
    <property type="protein sequence ID" value="KAL3872239.1"/>
    <property type="molecule type" value="Genomic_DNA"/>
</dbReference>
<accession>A0ABD3WE86</accession>
<dbReference type="InterPro" id="IPR045120">
    <property type="entry name" value="Suco/Slp1-like"/>
</dbReference>
<dbReference type="GO" id="GO:0012505">
    <property type="term" value="C:endomembrane system"/>
    <property type="evidence" value="ECO:0007669"/>
    <property type="project" value="UniProtKB-SubCell"/>
</dbReference>
<feature type="region of interest" description="Disordered" evidence="6">
    <location>
        <begin position="608"/>
        <end position="627"/>
    </location>
</feature>
<evidence type="ECO:0000256" key="5">
    <source>
        <dbReference type="SAM" id="Coils"/>
    </source>
</evidence>
<proteinExistence type="predicted"/>
<evidence type="ECO:0000313" key="9">
    <source>
        <dbReference type="EMBL" id="KAL3872239.1"/>
    </source>
</evidence>
<protein>
    <recommendedName>
        <fullName evidence="8">SUN domain-containing protein</fullName>
    </recommendedName>
</protein>
<feature type="compositionally biased region" description="Basic and acidic residues" evidence="6">
    <location>
        <begin position="336"/>
        <end position="348"/>
    </location>
</feature>
<dbReference type="InterPro" id="IPR012919">
    <property type="entry name" value="SUN_dom"/>
</dbReference>
<evidence type="ECO:0000256" key="4">
    <source>
        <dbReference type="ARBA" id="ARBA00023136"/>
    </source>
</evidence>
<reference evidence="9 10" key="1">
    <citation type="submission" date="2024-11" db="EMBL/GenBank/DDBJ databases">
        <title>Chromosome-level genome assembly of the freshwater bivalve Anodonta woodiana.</title>
        <authorList>
            <person name="Chen X."/>
        </authorList>
    </citation>
    <scope>NUCLEOTIDE SEQUENCE [LARGE SCALE GENOMIC DNA]</scope>
    <source>
        <strain evidence="9">MN2024</strain>
        <tissue evidence="9">Gills</tissue>
    </source>
</reference>
<evidence type="ECO:0000259" key="8">
    <source>
        <dbReference type="PROSITE" id="PS51469"/>
    </source>
</evidence>
<gene>
    <name evidence="9" type="ORF">ACJMK2_040175</name>
</gene>
<dbReference type="Pfam" id="PF07738">
    <property type="entry name" value="Sad1_UNC"/>
    <property type="match status" value="1"/>
</dbReference>
<feature type="region of interest" description="Disordered" evidence="6">
    <location>
        <begin position="1318"/>
        <end position="1377"/>
    </location>
</feature>
<sequence length="1511" mass="167873">MKRRQKRLGFTIQFWFPFILILVSFGLSTTEDTGDSISAASVVTEIIPSKTLSSNEADPPITDDLQKNVDYSSILLFPSSSISSLSSSSSSVAADETSSMTTQIQEAILSSTPELIEASYVEPITEQQKTNQTSELTPLETISAVFIEMSHDFVTSETQELSILEKFVTKQVMQSDLYTVVTSPISQISLDIPVVITQSQSEDVPITKSLSEKVPVTQSPSEDGSITQTQSEAVSVTQTQSEEVSVTQTQSEDGSITQSQSEDGSITQSQSEEVSITQSALPEEPSGNHGKVLLDEKLFISDEITKPLKPVEESINTEADKPEDFPSFNEWLAEQEKTKHDVKPGGDKKHLKQGRRGNYASRECGAKILASNPEAVNIKSMLNSNKDEYMINPCKVKKWFDLELCEPIQFQSVEIASLEMFSSQPKTLKLYISDRYPAKDWRFVGDFHMSEVRGLQNFPVTGINEFYAKFVRVELLEHYGDEHFCPVTFFRVYGIAVYEDDDDDVEMQRPAMEEDEESFVNGELALKDEDGGVDMKKILESAKDTVINIVKKVLKVEDQIKEAYRNGTEGFVVDNRNEMDSTSSLNDTSHMLPCVPEVRISENVRMENESMKQREPQPQPPHAFVPEGSLEQVNKVPIVTKLEDNEQIPSESLNIPVTSDVVMVGLDLSHTVSHCFSCDKDVLDLGRQAALAKFCAYVSFFLGKHFDKTGNQDDSTQLGFILIESSLQSEISATVQPSSVSESKSVITPVEVEPQTQSDSTLTTFTPSMSEESSAGAVTDSSTAEVVKSSASKSVEDTIKTVAQTLETQTFHILSSIPASSVSFSTKISESTLRTSASIMVSVSSSEITSSQASETVSTSSSELVSDTPLVEPSTTGLPVNIECGVESAVFKTPSLIDVKDTLKPDTDIVDSCRQESFGSKQTEEVKDDKLLSVVTSPVLQPTEPIIPSISISLEPTHIDLPTLPSGESPVHSSSDFEKLKLNVTEIPTDQEPERKAGVDLELVKVPIMPASKRESAIMRLSNRIKVLEQNVTLSSLFLDALSKRFKKQSEEMMKMLNKTVAKLNNATLITAAKDQMQEERIYILEEEIRNLTKIVNYLTQDLDTLNQQVKDRQMVWSTIEIIIVVAILIITNRRGKKSNFSPEIQQLIDSMPTKPLPPTPHRRNSYSGPITPSKQRDKLTGTLQKYRSETALAASDFPIVEPLFSSSTQQIKEGQKRKKKKKQRSMDFKFSAFWTENRPLIEGQEWQNNHPEYYRRDSDQSSTKSSQCGEPNVLIGYYNRNMGQTNLSLGGHKMLPKPLSNPKVQLRECKTSPNLQSGFNISSCDSRQQSKSASHSRRNSQDLQSLKMKDIPGPPVTSKVPTQITITPSDLGNRRHVRIQNQSNSKDKTSQGHGSEVKHLCDLHCQDYYDSHVNGIQNVKLKEFVKDGEVGIHSQYYNNSKGKFSPYPMEFTAQNGYSETDFNGFHGNGHGIHDYIPDDMCNVAHSSEKEIINASKEKSVSTGIWKKVFG</sequence>
<evidence type="ECO:0000256" key="7">
    <source>
        <dbReference type="SAM" id="SignalP"/>
    </source>
</evidence>
<evidence type="ECO:0000256" key="3">
    <source>
        <dbReference type="ARBA" id="ARBA00022989"/>
    </source>
</evidence>
<dbReference type="PANTHER" id="PTHR12953:SF0">
    <property type="entry name" value="SUN DOMAIN-CONTAINING OSSIFICATION FACTOR"/>
    <property type="match status" value="1"/>
</dbReference>
<keyword evidence="7" id="KW-0732">Signal</keyword>
<feature type="region of interest" description="Disordered" evidence="6">
    <location>
        <begin position="207"/>
        <end position="292"/>
    </location>
</feature>
<keyword evidence="2" id="KW-0812">Transmembrane</keyword>
<feature type="compositionally biased region" description="Polar residues" evidence="6">
    <location>
        <begin position="1318"/>
        <end position="1334"/>
    </location>
</feature>
<feature type="region of interest" description="Disordered" evidence="6">
    <location>
        <begin position="336"/>
        <end position="357"/>
    </location>
</feature>
<feature type="compositionally biased region" description="Polar residues" evidence="6">
    <location>
        <begin position="754"/>
        <end position="773"/>
    </location>
</feature>
<keyword evidence="4" id="KW-0472">Membrane</keyword>
<evidence type="ECO:0000256" key="1">
    <source>
        <dbReference type="ARBA" id="ARBA00004308"/>
    </source>
</evidence>
<name>A0ABD3WE86_SINWO</name>